<dbReference type="GO" id="GO:0008703">
    <property type="term" value="F:5-amino-6-(5-phosphoribosylamino)uracil reductase activity"/>
    <property type="evidence" value="ECO:0007669"/>
    <property type="project" value="InterPro"/>
</dbReference>
<dbReference type="Gene3D" id="3.40.430.10">
    <property type="entry name" value="Dihydrofolate Reductase, subunit A"/>
    <property type="match status" value="1"/>
</dbReference>
<dbReference type="InterPro" id="IPR024072">
    <property type="entry name" value="DHFR-like_dom_sf"/>
</dbReference>
<evidence type="ECO:0000259" key="1">
    <source>
        <dbReference type="Pfam" id="PF01872"/>
    </source>
</evidence>
<protein>
    <submittedName>
        <fullName evidence="2">Deaminase</fullName>
    </submittedName>
</protein>
<dbReference type="GO" id="GO:0009231">
    <property type="term" value="P:riboflavin biosynthetic process"/>
    <property type="evidence" value="ECO:0007669"/>
    <property type="project" value="InterPro"/>
</dbReference>
<dbReference type="KEGG" id="sgb:WQO_14675"/>
<evidence type="ECO:0000313" key="2">
    <source>
        <dbReference type="EMBL" id="ALU94479.1"/>
    </source>
</evidence>
<proteinExistence type="predicted"/>
<dbReference type="SUPFAM" id="SSF53597">
    <property type="entry name" value="Dihydrofolate reductase-like"/>
    <property type="match status" value="1"/>
</dbReference>
<dbReference type="GeneID" id="27783596"/>
<dbReference type="PANTHER" id="PTHR38011:SF2">
    <property type="entry name" value="BIFUNCTIONAL DEAMINASE-REDUCTASE DOMAIN PROTEIN"/>
    <property type="match status" value="1"/>
</dbReference>
<gene>
    <name evidence="2" type="ORF">WQO_14675</name>
</gene>
<dbReference type="InterPro" id="IPR002734">
    <property type="entry name" value="RibDG_C"/>
</dbReference>
<name>A0A0U3MCZ7_STRGL</name>
<accession>A0A0U3MCZ7</accession>
<dbReference type="PANTHER" id="PTHR38011">
    <property type="entry name" value="DIHYDROFOLATE REDUCTASE FAMILY PROTEIN (AFU_ORTHOLOGUE AFUA_8G06820)"/>
    <property type="match status" value="1"/>
</dbReference>
<organism evidence="2 3">
    <name type="scientific">Streptomyces globisporus C-1027</name>
    <dbReference type="NCBI Taxonomy" id="1172567"/>
    <lineage>
        <taxon>Bacteria</taxon>
        <taxon>Bacillati</taxon>
        <taxon>Actinomycetota</taxon>
        <taxon>Actinomycetes</taxon>
        <taxon>Kitasatosporales</taxon>
        <taxon>Streptomycetaceae</taxon>
        <taxon>Streptomyces</taxon>
    </lineage>
</organism>
<dbReference type="EMBL" id="CP013738">
    <property type="protein sequence ID" value="ALU94479.1"/>
    <property type="molecule type" value="Genomic_DNA"/>
</dbReference>
<evidence type="ECO:0000313" key="3">
    <source>
        <dbReference type="Proteomes" id="UP000064183"/>
    </source>
</evidence>
<reference evidence="2 3" key="1">
    <citation type="journal article" date="2012" name="J. Bacteriol.">
        <title>Draft genome sequence of Streptomyces globisporus C-1027, which produces an antitumor antibiotic consisting of a nine-membered enediyne with a chromoprotein.</title>
        <authorList>
            <person name="Wang L."/>
            <person name="Wang S."/>
            <person name="He Q."/>
            <person name="Yu T."/>
            <person name="Li Q."/>
            <person name="Hong B."/>
        </authorList>
    </citation>
    <scope>NUCLEOTIDE SEQUENCE [LARGE SCALE GENOMIC DNA]</scope>
    <source>
        <strain evidence="2 3">C-1027</strain>
    </source>
</reference>
<dbReference type="AlphaFoldDB" id="A0A0U3MCZ7"/>
<dbReference type="STRING" id="1172567.WQO_14675"/>
<dbReference type="InterPro" id="IPR050765">
    <property type="entry name" value="Riboflavin_Biosynth_HTPR"/>
</dbReference>
<dbReference type="RefSeq" id="WP_010063969.1">
    <property type="nucleotide sequence ID" value="NZ_CP013738.1"/>
</dbReference>
<feature type="domain" description="Bacterial bifunctional deaminase-reductase C-terminal" evidence="1">
    <location>
        <begin position="2"/>
        <end position="184"/>
    </location>
</feature>
<dbReference type="Proteomes" id="UP000064183">
    <property type="component" value="Chromosome"/>
</dbReference>
<sequence length="205" mass="22003">MKLVVQEFLTLDGVSQGPGAPDEDTSDGFTRGGWFVPHLDEAFERLAGEWLAEADAFLFGRRTYENFARDWPRMTDHPFAGILNGLPKYVASNALTAAGATWNPTTILSGDVPAQVAALKRHPGRDLQIHGSARLTQSLLAAGLVDELRLAIAPVVLGEGRRLFPAGSTPTGLHLTEQRTTPAGVSVHILTVTGTPDYATYGARE</sequence>
<dbReference type="Pfam" id="PF01872">
    <property type="entry name" value="RibD_C"/>
    <property type="match status" value="1"/>
</dbReference>